<keyword evidence="1" id="KW-0732">Signal</keyword>
<dbReference type="Proteomes" id="UP000237819">
    <property type="component" value="Unassembled WGS sequence"/>
</dbReference>
<dbReference type="InterPro" id="IPR006917">
    <property type="entry name" value="SOUL_heme-bd"/>
</dbReference>
<dbReference type="AlphaFoldDB" id="A0A2S8GHQ8"/>
<dbReference type="Gene3D" id="3.20.80.10">
    <property type="entry name" value="Regulatory factor, effector binding domain"/>
    <property type="match status" value="1"/>
</dbReference>
<dbReference type="Pfam" id="PF04832">
    <property type="entry name" value="SOUL"/>
    <property type="match status" value="1"/>
</dbReference>
<evidence type="ECO:0000313" key="2">
    <source>
        <dbReference type="EMBL" id="PQO43966.1"/>
    </source>
</evidence>
<comment type="caution">
    <text evidence="2">The sequence shown here is derived from an EMBL/GenBank/DDBJ whole genome shotgun (WGS) entry which is preliminary data.</text>
</comment>
<dbReference type="InterPro" id="IPR011256">
    <property type="entry name" value="Reg_factor_effector_dom_sf"/>
</dbReference>
<evidence type="ECO:0008006" key="4">
    <source>
        <dbReference type="Google" id="ProtNLM"/>
    </source>
</evidence>
<feature type="signal peptide" evidence="1">
    <location>
        <begin position="1"/>
        <end position="22"/>
    </location>
</feature>
<dbReference type="OrthoDB" id="263408at2"/>
<dbReference type="RefSeq" id="WP_105337722.1">
    <property type="nucleotide sequence ID" value="NZ_PUHZ01000022.1"/>
</dbReference>
<dbReference type="EMBL" id="PUHZ01000022">
    <property type="protein sequence ID" value="PQO43966.1"/>
    <property type="molecule type" value="Genomic_DNA"/>
</dbReference>
<protein>
    <recommendedName>
        <fullName evidence="4">SOUL heme-binding protein</fullName>
    </recommendedName>
</protein>
<dbReference type="SUPFAM" id="SSF55136">
    <property type="entry name" value="Probable bacterial effector-binding domain"/>
    <property type="match status" value="1"/>
</dbReference>
<evidence type="ECO:0000256" key="1">
    <source>
        <dbReference type="SAM" id="SignalP"/>
    </source>
</evidence>
<evidence type="ECO:0000313" key="3">
    <source>
        <dbReference type="Proteomes" id="UP000237819"/>
    </source>
</evidence>
<sequence>MKSFPLLLALALFPLLSGWTLGGDPEEEDAAVKAEVTTLISSALAEEKDQTPGARLKKLQQAADAVQAKFPRNVLVAEPLQAADSADALEKALRQAQKTLTFQIKHEADLPAGFPQPTPVGEIGLKQYPAYRLAKTGSRNDSGFFKLFTHITLNRIEMTAPVEMTYDSGQDQSPQQTAMAFLYGDPTIGQVGDKLGGVNVADVPAITTVSMGLAGDVNPKRLAETERRLETWLSQHAPEYERTGKLRVLGYNSPRIADERRYFEVELPVGKK</sequence>
<gene>
    <name evidence="2" type="ORF">C5Y93_22565</name>
</gene>
<accession>A0A2S8GHQ8</accession>
<feature type="chain" id="PRO_5015670927" description="SOUL heme-binding protein" evidence="1">
    <location>
        <begin position="23"/>
        <end position="272"/>
    </location>
</feature>
<organism evidence="2 3">
    <name type="scientific">Blastopirellula marina</name>
    <dbReference type="NCBI Taxonomy" id="124"/>
    <lineage>
        <taxon>Bacteria</taxon>
        <taxon>Pseudomonadati</taxon>
        <taxon>Planctomycetota</taxon>
        <taxon>Planctomycetia</taxon>
        <taxon>Pirellulales</taxon>
        <taxon>Pirellulaceae</taxon>
        <taxon>Blastopirellula</taxon>
    </lineage>
</organism>
<name>A0A2S8GHQ8_9BACT</name>
<reference evidence="2 3" key="1">
    <citation type="submission" date="2018-02" db="EMBL/GenBank/DDBJ databases">
        <title>Comparative genomes isolates from brazilian mangrove.</title>
        <authorList>
            <person name="Araujo J.E."/>
            <person name="Taketani R.G."/>
            <person name="Silva M.C.P."/>
            <person name="Loureco M.V."/>
            <person name="Andreote F.D."/>
        </authorList>
    </citation>
    <scope>NUCLEOTIDE SEQUENCE [LARGE SCALE GENOMIC DNA]</scope>
    <source>
        <strain evidence="2 3">Nap-Phe MGV</strain>
    </source>
</reference>
<proteinExistence type="predicted"/>